<keyword evidence="1" id="KW-0732">Signal</keyword>
<feature type="chain" id="PRO_5002063544" description="Secreted protein" evidence="1">
    <location>
        <begin position="26"/>
        <end position="99"/>
    </location>
</feature>
<dbReference type="AlphaFoldDB" id="A0A0A9CWQ5"/>
<proteinExistence type="predicted"/>
<dbReference type="EMBL" id="GBRH01219032">
    <property type="protein sequence ID" value="JAD78863.1"/>
    <property type="molecule type" value="Transcribed_RNA"/>
</dbReference>
<organism evidence="2">
    <name type="scientific">Arundo donax</name>
    <name type="common">Giant reed</name>
    <name type="synonym">Donax arundinaceus</name>
    <dbReference type="NCBI Taxonomy" id="35708"/>
    <lineage>
        <taxon>Eukaryota</taxon>
        <taxon>Viridiplantae</taxon>
        <taxon>Streptophyta</taxon>
        <taxon>Embryophyta</taxon>
        <taxon>Tracheophyta</taxon>
        <taxon>Spermatophyta</taxon>
        <taxon>Magnoliopsida</taxon>
        <taxon>Liliopsida</taxon>
        <taxon>Poales</taxon>
        <taxon>Poaceae</taxon>
        <taxon>PACMAD clade</taxon>
        <taxon>Arundinoideae</taxon>
        <taxon>Arundineae</taxon>
        <taxon>Arundo</taxon>
    </lineage>
</organism>
<reference evidence="2" key="2">
    <citation type="journal article" date="2015" name="Data Brief">
        <title>Shoot transcriptome of the giant reed, Arundo donax.</title>
        <authorList>
            <person name="Barrero R.A."/>
            <person name="Guerrero F.D."/>
            <person name="Moolhuijzen P."/>
            <person name="Goolsby J.A."/>
            <person name="Tidwell J."/>
            <person name="Bellgard S.E."/>
            <person name="Bellgard M.I."/>
        </authorList>
    </citation>
    <scope>NUCLEOTIDE SEQUENCE</scope>
    <source>
        <tissue evidence="2">Shoot tissue taken approximately 20 cm above the soil surface</tissue>
    </source>
</reference>
<evidence type="ECO:0000256" key="1">
    <source>
        <dbReference type="SAM" id="SignalP"/>
    </source>
</evidence>
<accession>A0A0A9CWQ5</accession>
<sequence>MMPQSCEALRLVLTSVLTATPILSALHFPPMKLQPQVVPQLLQIWTPTATPKLSSLSPIALRLPEQQVWSYFLSPTASAFRQACFLPPLVHRRKCQADF</sequence>
<evidence type="ECO:0008006" key="3">
    <source>
        <dbReference type="Google" id="ProtNLM"/>
    </source>
</evidence>
<feature type="signal peptide" evidence="1">
    <location>
        <begin position="1"/>
        <end position="25"/>
    </location>
</feature>
<evidence type="ECO:0000313" key="2">
    <source>
        <dbReference type="EMBL" id="JAD78863.1"/>
    </source>
</evidence>
<reference evidence="2" key="1">
    <citation type="submission" date="2014-09" db="EMBL/GenBank/DDBJ databases">
        <authorList>
            <person name="Magalhaes I.L.F."/>
            <person name="Oliveira U."/>
            <person name="Santos F.R."/>
            <person name="Vidigal T.H.D.A."/>
            <person name="Brescovit A.D."/>
            <person name="Santos A.J."/>
        </authorList>
    </citation>
    <scope>NUCLEOTIDE SEQUENCE</scope>
    <source>
        <tissue evidence="2">Shoot tissue taken approximately 20 cm above the soil surface</tissue>
    </source>
</reference>
<protein>
    <recommendedName>
        <fullName evidence="3">Secreted protein</fullName>
    </recommendedName>
</protein>
<name>A0A0A9CWQ5_ARUDO</name>